<gene>
    <name evidence="4" type="ORF">PRRU23_01860</name>
</gene>
<protein>
    <submittedName>
        <fullName evidence="4">DNA-binding protein</fullName>
    </submittedName>
</protein>
<dbReference type="SUPFAM" id="SSF47729">
    <property type="entry name" value="IHF-like DNA-binding proteins"/>
    <property type="match status" value="1"/>
</dbReference>
<feature type="domain" description="HU" evidence="3">
    <location>
        <begin position="2"/>
        <end position="117"/>
    </location>
</feature>
<evidence type="ECO:0000259" key="3">
    <source>
        <dbReference type="Pfam" id="PF18291"/>
    </source>
</evidence>
<reference evidence="4" key="1">
    <citation type="submission" date="2021-08" db="EMBL/GenBank/DDBJ databases">
        <title>Prevotella lacticifex sp. nov., isolated from rumen of cow.</title>
        <authorList>
            <person name="Shinkai T."/>
            <person name="Ikeyama N."/>
            <person name="Kumagai M."/>
            <person name="Ohmori H."/>
            <person name="Sakamoto M."/>
            <person name="Ohkuma M."/>
            <person name="Mitsumori M."/>
        </authorList>
    </citation>
    <scope>NUCLEOTIDE SEQUENCE</scope>
    <source>
        <strain evidence="4">DSM 11371</strain>
    </source>
</reference>
<dbReference type="GO" id="GO:0003677">
    <property type="term" value="F:DNA binding"/>
    <property type="evidence" value="ECO:0007669"/>
    <property type="project" value="UniProtKB-KW"/>
</dbReference>
<accession>A0AA37MIB0</accession>
<feature type="region of interest" description="Disordered" evidence="2">
    <location>
        <begin position="141"/>
        <end position="182"/>
    </location>
</feature>
<dbReference type="Proteomes" id="UP000887043">
    <property type="component" value="Unassembled WGS sequence"/>
</dbReference>
<evidence type="ECO:0000313" key="4">
    <source>
        <dbReference type="EMBL" id="GJG26486.1"/>
    </source>
</evidence>
<dbReference type="AlphaFoldDB" id="A0AA37MIB0"/>
<comment type="caution">
    <text evidence="4">The sequence shown here is derived from an EMBL/GenBank/DDBJ whole genome shotgun (WGS) entry which is preliminary data.</text>
</comment>
<evidence type="ECO:0000256" key="2">
    <source>
        <dbReference type="SAM" id="MobiDB-lite"/>
    </source>
</evidence>
<evidence type="ECO:0000256" key="1">
    <source>
        <dbReference type="ARBA" id="ARBA00023125"/>
    </source>
</evidence>
<feature type="compositionally biased region" description="Gly residues" evidence="2">
    <location>
        <begin position="151"/>
        <end position="171"/>
    </location>
</feature>
<sequence>MIKYILKQNKNKKSSAFGKYYAYPVVEETMDLAALAKHMEQHNSGFSEAMCLGVLKSMVKCIKEQILAGKNVKIDDLAIFSCGIKNREGSAKEEDFSAANNIANVKLRARATGDLRNSSLTLDATVRRASLVVGSLAAGGAQSGNTHAGGSTAGGSTAGGNAGGSTGGSTGGSSSNDDGKEF</sequence>
<dbReference type="RefSeq" id="WP_006282263.1">
    <property type="nucleotide sequence ID" value="NZ_BPTR01000001.1"/>
</dbReference>
<dbReference type="InterPro" id="IPR041607">
    <property type="entry name" value="HU-HIG"/>
</dbReference>
<dbReference type="EMBL" id="BPTR01000001">
    <property type="protein sequence ID" value="GJG26486.1"/>
    <property type="molecule type" value="Genomic_DNA"/>
</dbReference>
<dbReference type="InterPro" id="IPR010992">
    <property type="entry name" value="IHF-like_DNA-bd_dom_sf"/>
</dbReference>
<dbReference type="Pfam" id="PF18291">
    <property type="entry name" value="HU-HIG"/>
    <property type="match status" value="1"/>
</dbReference>
<evidence type="ECO:0000313" key="5">
    <source>
        <dbReference type="Proteomes" id="UP000887043"/>
    </source>
</evidence>
<name>A0AA37MIB0_SEGBR</name>
<proteinExistence type="predicted"/>
<organism evidence="4 5">
    <name type="scientific">Segatella bryantii</name>
    <name type="common">Prevotella bryantii</name>
    <dbReference type="NCBI Taxonomy" id="77095"/>
    <lineage>
        <taxon>Bacteria</taxon>
        <taxon>Pseudomonadati</taxon>
        <taxon>Bacteroidota</taxon>
        <taxon>Bacteroidia</taxon>
        <taxon>Bacteroidales</taxon>
        <taxon>Prevotellaceae</taxon>
        <taxon>Segatella</taxon>
    </lineage>
</organism>
<keyword evidence="1 4" id="KW-0238">DNA-binding</keyword>